<dbReference type="InterPro" id="IPR005467">
    <property type="entry name" value="His_kinase_dom"/>
</dbReference>
<dbReference type="Pfam" id="PF02518">
    <property type="entry name" value="HATPase_c"/>
    <property type="match status" value="1"/>
</dbReference>
<dbReference type="SMART" id="SM00387">
    <property type="entry name" value="HATPase_c"/>
    <property type="match status" value="1"/>
</dbReference>
<dbReference type="Pfam" id="PF08448">
    <property type="entry name" value="PAS_4"/>
    <property type="match status" value="1"/>
</dbReference>
<keyword evidence="9" id="KW-0472">Membrane</keyword>
<keyword evidence="6" id="KW-0418">Kinase</keyword>
<evidence type="ECO:0000313" key="13">
    <source>
        <dbReference type="EMBL" id="SFJ99083.1"/>
    </source>
</evidence>
<evidence type="ECO:0000256" key="2">
    <source>
        <dbReference type="ARBA" id="ARBA00012438"/>
    </source>
</evidence>
<dbReference type="InterPro" id="IPR013656">
    <property type="entry name" value="PAS_4"/>
</dbReference>
<evidence type="ECO:0000256" key="3">
    <source>
        <dbReference type="ARBA" id="ARBA00022553"/>
    </source>
</evidence>
<dbReference type="Gene3D" id="3.30.450.40">
    <property type="match status" value="1"/>
</dbReference>
<gene>
    <name evidence="13" type="ORF">SAMN04488082_11160</name>
</gene>
<dbReference type="PROSITE" id="PS50109">
    <property type="entry name" value="HIS_KIN"/>
    <property type="match status" value="1"/>
</dbReference>
<feature type="domain" description="PAC" evidence="12">
    <location>
        <begin position="767"/>
        <end position="819"/>
    </location>
</feature>
<dbReference type="AlphaFoldDB" id="A0A1I3VVX8"/>
<keyword evidence="4" id="KW-0808">Transferase</keyword>
<keyword evidence="9" id="KW-0812">Transmembrane</keyword>
<dbReference type="SMART" id="SM00091">
    <property type="entry name" value="PAS"/>
    <property type="match status" value="2"/>
</dbReference>
<feature type="transmembrane region" description="Helical" evidence="9">
    <location>
        <begin position="21"/>
        <end position="40"/>
    </location>
</feature>
<keyword evidence="9" id="KW-1133">Transmembrane helix</keyword>
<evidence type="ECO:0000259" key="12">
    <source>
        <dbReference type="PROSITE" id="PS50113"/>
    </source>
</evidence>
<evidence type="ECO:0000256" key="1">
    <source>
        <dbReference type="ARBA" id="ARBA00000085"/>
    </source>
</evidence>
<dbReference type="InterPro" id="IPR000014">
    <property type="entry name" value="PAS"/>
</dbReference>
<evidence type="ECO:0000256" key="9">
    <source>
        <dbReference type="SAM" id="Phobius"/>
    </source>
</evidence>
<dbReference type="InterPro" id="IPR003594">
    <property type="entry name" value="HATPase_dom"/>
</dbReference>
<protein>
    <recommendedName>
        <fullName evidence="2">histidine kinase</fullName>
        <ecNumber evidence="2">2.7.13.3</ecNumber>
    </recommendedName>
</protein>
<keyword evidence="3" id="KW-0597">Phosphoprotein</keyword>
<dbReference type="Gene3D" id="1.10.287.130">
    <property type="match status" value="1"/>
</dbReference>
<dbReference type="InterPro" id="IPR003018">
    <property type="entry name" value="GAF"/>
</dbReference>
<dbReference type="InterPro" id="IPR029016">
    <property type="entry name" value="GAF-like_dom_sf"/>
</dbReference>
<evidence type="ECO:0000313" key="14">
    <source>
        <dbReference type="Proteomes" id="UP000198635"/>
    </source>
</evidence>
<sequence length="1089" mass="121014">MNHKKLLELNLSPRLRRKAHAAAVVALIVTTICAILWRILVTEEERRTLAHDNFVHDTHFAANTISSNLFASQHKLAILALGSQIRDYLGEGPATVAASGMVRAGSEVKTLFSDVLDAGGDGYKRLIDALAMKDRNGNIVVQKITRHEDNRGAFQSAAWTTPGCPCEERPKTIFLVDDKSAAPFFVISQPVELNRQRIGTLLARVPIQNIQSKLSSVENTARQRIHVIVDKEKLVSCKCGTMTPLLEPLKSVHPTPTVIPTPQSLGAVPADWSEKCLAMKINIPDTSFSLLSLTPIPEPLRAAELFSALAVAFIGTMLLGAFSLLTRGQTERMLLKVRLDEQRQASEKIHKHIDDFNVLFNSLPGLAWRKDNKGRYIMANSATCQFFGLSHEELMGKTSWDLFPTKMAEFLEEGERPLFEGERRAVEREVQLGEGDGRKFFVRRMVSVMGLDGSVEGIIGLTMEITQTKRAEELAMKTAAFQTAILELAINFVSREIDDLEQGIEGALGLVASYCEMDRACFFRYDYCMETLSLTHEWRTPSTPSIKGRLQSTPTSLIPGLVEAHRARKNFSIPSVEALPRNAPVQRVFGRLGTKSLIAVPLYNTKACFGFIGLASITREKAWSESELKLLVIFAELLTNAKLRSLHEERLIAARNAALESYDLIEIRIKQRTHELASANQKLQSEITWRMQLIRDLETIQNSISAILIAVDERNQVTRWNSAAEKAFGLNSPETVGKTFYDLTLTWDWNIVRTSVVECLSTQKSYRAANVGYVNADGRDSLLMLTVSPLQDNLREQAGYIILGEDITEIKTLEAQLSQTAKMEAVGQLAAGIAHEINTPTQYVSDSTTFLREVFHDLSTLFVTVEGLCASESSFSPKAVQQLKDVLRDIDLTFIQRELPATFSRIETGIDKISSIVKAMNRFAYCGIDEKKMTDINELLENALIISQNEWKYVAKLSKDFENDLNCVMCSPGDLSQVFLNVIINAAHAIEEKVRDTMETGTITVSTRNAEGCVEIRIADTGVGVPEHLQDKIFNLFFTTKTIGKGTGQGLAIAYDTIVNKHNGRILFESRPGTGSSFLIRIPTNASLL</sequence>
<dbReference type="PROSITE" id="PS50112">
    <property type="entry name" value="PAS"/>
    <property type="match status" value="2"/>
</dbReference>
<reference evidence="14" key="1">
    <citation type="submission" date="2016-10" db="EMBL/GenBank/DDBJ databases">
        <authorList>
            <person name="Varghese N."/>
            <person name="Submissions S."/>
        </authorList>
    </citation>
    <scope>NUCLEOTIDE SEQUENCE [LARGE SCALE GENOMIC DNA]</scope>
    <source>
        <strain evidence="14">DSM 5918</strain>
    </source>
</reference>
<evidence type="ECO:0000256" key="7">
    <source>
        <dbReference type="ARBA" id="ARBA00022840"/>
    </source>
</evidence>
<dbReference type="InterPro" id="IPR035965">
    <property type="entry name" value="PAS-like_dom_sf"/>
</dbReference>
<dbReference type="Pfam" id="PF01590">
    <property type="entry name" value="GAF"/>
    <property type="match status" value="1"/>
</dbReference>
<dbReference type="InterPro" id="IPR013767">
    <property type="entry name" value="PAS_fold"/>
</dbReference>
<dbReference type="Gene3D" id="3.30.450.20">
    <property type="entry name" value="PAS domain"/>
    <property type="match status" value="2"/>
</dbReference>
<keyword evidence="5" id="KW-0547">Nucleotide-binding</keyword>
<dbReference type="GO" id="GO:0005524">
    <property type="term" value="F:ATP binding"/>
    <property type="evidence" value="ECO:0007669"/>
    <property type="project" value="UniProtKB-KW"/>
</dbReference>
<dbReference type="PRINTS" id="PR00344">
    <property type="entry name" value="BCTRLSENSOR"/>
</dbReference>
<dbReference type="Pfam" id="PF00989">
    <property type="entry name" value="PAS"/>
    <property type="match status" value="1"/>
</dbReference>
<dbReference type="GO" id="GO:0006355">
    <property type="term" value="P:regulation of DNA-templated transcription"/>
    <property type="evidence" value="ECO:0007669"/>
    <property type="project" value="InterPro"/>
</dbReference>
<comment type="catalytic activity">
    <reaction evidence="1">
        <text>ATP + protein L-histidine = ADP + protein N-phospho-L-histidine.</text>
        <dbReference type="EC" id="2.7.13.3"/>
    </reaction>
</comment>
<dbReference type="STRING" id="52560.SAMN04488082_11160"/>
<dbReference type="PROSITE" id="PS50113">
    <property type="entry name" value="PAC"/>
    <property type="match status" value="2"/>
</dbReference>
<dbReference type="SUPFAM" id="SSF55874">
    <property type="entry name" value="ATPase domain of HSP90 chaperone/DNA topoisomerase II/histidine kinase"/>
    <property type="match status" value="1"/>
</dbReference>
<dbReference type="PANTHER" id="PTHR43065:SF46">
    <property type="entry name" value="C4-DICARBOXYLATE TRANSPORT SENSOR PROTEIN DCTB"/>
    <property type="match status" value="1"/>
</dbReference>
<feature type="domain" description="Histidine kinase" evidence="10">
    <location>
        <begin position="832"/>
        <end position="1086"/>
    </location>
</feature>
<feature type="domain" description="PAS" evidence="11">
    <location>
        <begin position="352"/>
        <end position="433"/>
    </location>
</feature>
<evidence type="ECO:0000259" key="10">
    <source>
        <dbReference type="PROSITE" id="PS50109"/>
    </source>
</evidence>
<dbReference type="Proteomes" id="UP000198635">
    <property type="component" value="Unassembled WGS sequence"/>
</dbReference>
<dbReference type="EC" id="2.7.13.3" evidence="2"/>
<dbReference type="PANTHER" id="PTHR43065">
    <property type="entry name" value="SENSOR HISTIDINE KINASE"/>
    <property type="match status" value="1"/>
</dbReference>
<dbReference type="EMBL" id="FORX01000011">
    <property type="protein sequence ID" value="SFJ99083.1"/>
    <property type="molecule type" value="Genomic_DNA"/>
</dbReference>
<evidence type="ECO:0000256" key="6">
    <source>
        <dbReference type="ARBA" id="ARBA00022777"/>
    </source>
</evidence>
<keyword evidence="7" id="KW-0067">ATP-binding</keyword>
<dbReference type="SMART" id="SM00065">
    <property type="entry name" value="GAF"/>
    <property type="match status" value="1"/>
</dbReference>
<name>A0A1I3VVX8_9BACT</name>
<feature type="domain" description="PAS" evidence="11">
    <location>
        <begin position="693"/>
        <end position="743"/>
    </location>
</feature>
<dbReference type="NCBIfam" id="TIGR00229">
    <property type="entry name" value="sensory_box"/>
    <property type="match status" value="2"/>
</dbReference>
<keyword evidence="14" id="KW-1185">Reference proteome</keyword>
<evidence type="ECO:0000256" key="4">
    <source>
        <dbReference type="ARBA" id="ARBA00022679"/>
    </source>
</evidence>
<dbReference type="Gene3D" id="3.30.565.10">
    <property type="entry name" value="Histidine kinase-like ATPase, C-terminal domain"/>
    <property type="match status" value="1"/>
</dbReference>
<dbReference type="OrthoDB" id="9769169at2"/>
<proteinExistence type="predicted"/>
<evidence type="ECO:0000259" key="11">
    <source>
        <dbReference type="PROSITE" id="PS50112"/>
    </source>
</evidence>
<dbReference type="InterPro" id="IPR000700">
    <property type="entry name" value="PAS-assoc_C"/>
</dbReference>
<dbReference type="GO" id="GO:0000160">
    <property type="term" value="P:phosphorelay signal transduction system"/>
    <property type="evidence" value="ECO:0007669"/>
    <property type="project" value="UniProtKB-KW"/>
</dbReference>
<dbReference type="CDD" id="cd00130">
    <property type="entry name" value="PAS"/>
    <property type="match status" value="2"/>
</dbReference>
<feature type="domain" description="PAC" evidence="12">
    <location>
        <begin position="426"/>
        <end position="477"/>
    </location>
</feature>
<evidence type="ECO:0000256" key="8">
    <source>
        <dbReference type="ARBA" id="ARBA00023012"/>
    </source>
</evidence>
<dbReference type="InterPro" id="IPR036890">
    <property type="entry name" value="HATPase_C_sf"/>
</dbReference>
<evidence type="ECO:0000256" key="5">
    <source>
        <dbReference type="ARBA" id="ARBA00022741"/>
    </source>
</evidence>
<keyword evidence="8" id="KW-0902">Two-component regulatory system</keyword>
<dbReference type="GO" id="GO:0004673">
    <property type="term" value="F:protein histidine kinase activity"/>
    <property type="evidence" value="ECO:0007669"/>
    <property type="project" value="UniProtKB-EC"/>
</dbReference>
<dbReference type="SUPFAM" id="SSF55781">
    <property type="entry name" value="GAF domain-like"/>
    <property type="match status" value="1"/>
</dbReference>
<dbReference type="SUPFAM" id="SSF55785">
    <property type="entry name" value="PYP-like sensor domain (PAS domain)"/>
    <property type="match status" value="2"/>
</dbReference>
<organism evidence="13 14">
    <name type="scientific">Desulfomicrobium apsheronum</name>
    <dbReference type="NCBI Taxonomy" id="52560"/>
    <lineage>
        <taxon>Bacteria</taxon>
        <taxon>Pseudomonadati</taxon>
        <taxon>Thermodesulfobacteriota</taxon>
        <taxon>Desulfovibrionia</taxon>
        <taxon>Desulfovibrionales</taxon>
        <taxon>Desulfomicrobiaceae</taxon>
        <taxon>Desulfomicrobium</taxon>
    </lineage>
</organism>
<accession>A0A1I3VVX8</accession>
<dbReference type="InterPro" id="IPR004358">
    <property type="entry name" value="Sig_transdc_His_kin-like_C"/>
</dbReference>